<name>A0A6C0K590_9ZZZZ</name>
<dbReference type="EMBL" id="MN740780">
    <property type="protein sequence ID" value="QHU11234.1"/>
    <property type="molecule type" value="Genomic_DNA"/>
</dbReference>
<accession>A0A6C0K590</accession>
<protein>
    <submittedName>
        <fullName evidence="1">Uncharacterized protein</fullName>
    </submittedName>
</protein>
<sequence>MPPMPLLHYDATTNRVQLDCAKALGNKLHAIQDLIANHIYGQRHLFSEPSCHFSLRDIHGILQKLYLPGVLTVYAYPTTPIRTGTGSIPLQTLKPGQPLTCVLRLHGLLLLENRGTPHIRIQHSIVALSA</sequence>
<proteinExistence type="predicted"/>
<evidence type="ECO:0000313" key="1">
    <source>
        <dbReference type="EMBL" id="QHU11234.1"/>
    </source>
</evidence>
<reference evidence="1" key="1">
    <citation type="journal article" date="2020" name="Nature">
        <title>Giant virus diversity and host interactions through global metagenomics.</title>
        <authorList>
            <person name="Schulz F."/>
            <person name="Roux S."/>
            <person name="Paez-Espino D."/>
            <person name="Jungbluth S."/>
            <person name="Walsh D.A."/>
            <person name="Denef V.J."/>
            <person name="McMahon K.D."/>
            <person name="Konstantinidis K.T."/>
            <person name="Eloe-Fadrosh E.A."/>
            <person name="Kyrpides N.C."/>
            <person name="Woyke T."/>
        </authorList>
    </citation>
    <scope>NUCLEOTIDE SEQUENCE</scope>
    <source>
        <strain evidence="1">GVMAG-S-1101165-84</strain>
    </source>
</reference>
<dbReference type="AlphaFoldDB" id="A0A6C0K590"/>
<organism evidence="1">
    <name type="scientific">viral metagenome</name>
    <dbReference type="NCBI Taxonomy" id="1070528"/>
    <lineage>
        <taxon>unclassified sequences</taxon>
        <taxon>metagenomes</taxon>
        <taxon>organismal metagenomes</taxon>
    </lineage>
</organism>